<dbReference type="Proteomes" id="UP000632195">
    <property type="component" value="Unassembled WGS sequence"/>
</dbReference>
<organism evidence="1 2">
    <name type="scientific">Thermogymnomonas acidicola</name>
    <dbReference type="NCBI Taxonomy" id="399579"/>
    <lineage>
        <taxon>Archaea</taxon>
        <taxon>Methanobacteriati</taxon>
        <taxon>Thermoplasmatota</taxon>
        <taxon>Thermoplasmata</taxon>
        <taxon>Thermoplasmatales</taxon>
        <taxon>Thermogymnomonas</taxon>
    </lineage>
</organism>
<evidence type="ECO:0000313" key="2">
    <source>
        <dbReference type="Proteomes" id="UP000632195"/>
    </source>
</evidence>
<proteinExistence type="predicted"/>
<name>A0AA37BS53_9ARCH</name>
<dbReference type="EMBL" id="BMNY01000002">
    <property type="protein sequence ID" value="GGM76480.1"/>
    <property type="molecule type" value="Genomic_DNA"/>
</dbReference>
<accession>A0AA37BS53</accession>
<sequence length="63" mass="6828">MRAVPVAVLGWLSDNRTVLFGAFSCVNLSTESLIVAFAVQSLSIINLNDVILNVTNPVVRLQQ</sequence>
<evidence type="ECO:0000313" key="1">
    <source>
        <dbReference type="EMBL" id="GGM76480.1"/>
    </source>
</evidence>
<reference evidence="1" key="1">
    <citation type="journal article" date="2014" name="Int. J. Syst. Evol. Microbiol.">
        <title>Complete genome sequence of Corynebacterium casei LMG S-19264T (=DSM 44701T), isolated from a smear-ripened cheese.</title>
        <authorList>
            <consortium name="US DOE Joint Genome Institute (JGI-PGF)"/>
            <person name="Walter F."/>
            <person name="Albersmeier A."/>
            <person name="Kalinowski J."/>
            <person name="Ruckert C."/>
        </authorList>
    </citation>
    <scope>NUCLEOTIDE SEQUENCE</scope>
    <source>
        <strain evidence="1">JCM 13583</strain>
    </source>
</reference>
<keyword evidence="2" id="KW-1185">Reference proteome</keyword>
<reference evidence="1" key="2">
    <citation type="submission" date="2022-09" db="EMBL/GenBank/DDBJ databases">
        <authorList>
            <person name="Sun Q."/>
            <person name="Ohkuma M."/>
        </authorList>
    </citation>
    <scope>NUCLEOTIDE SEQUENCE</scope>
    <source>
        <strain evidence="1">JCM 13583</strain>
    </source>
</reference>
<comment type="caution">
    <text evidence="1">The sequence shown here is derived from an EMBL/GenBank/DDBJ whole genome shotgun (WGS) entry which is preliminary data.</text>
</comment>
<dbReference type="AlphaFoldDB" id="A0AA37BS53"/>
<protein>
    <submittedName>
        <fullName evidence="1">Uncharacterized protein</fullName>
    </submittedName>
</protein>
<gene>
    <name evidence="1" type="ORF">GCM10007108_13150</name>
</gene>